<keyword evidence="2" id="KW-1185">Reference proteome</keyword>
<protein>
    <submittedName>
        <fullName evidence="1">Uncharacterized protein</fullName>
    </submittedName>
</protein>
<proteinExistence type="predicted"/>
<dbReference type="EMBL" id="JRYR02000002">
    <property type="protein sequence ID" value="OHX64728.1"/>
    <property type="molecule type" value="Genomic_DNA"/>
</dbReference>
<comment type="caution">
    <text evidence="1">The sequence shown here is derived from an EMBL/GenBank/DDBJ whole genome shotgun (WGS) entry which is preliminary data.</text>
</comment>
<dbReference type="Pfam" id="PF14900">
    <property type="entry name" value="DUF4493"/>
    <property type="match status" value="1"/>
</dbReference>
<dbReference type="AlphaFoldDB" id="A0A1S1YUM5"/>
<name>A0A1S1YUM5_FLAPC</name>
<dbReference type="RefSeq" id="WP_044217373.1">
    <property type="nucleotide sequence ID" value="NZ_JRYR02000002.1"/>
</dbReference>
<gene>
    <name evidence="1" type="ORF">NH26_24505</name>
</gene>
<sequence>MKSIIFPISTLTIVILSISLCIQFNQSNDHQLGKVCFNLTLDGQNQLDRIDQHFLDVGMFTIDIINDNKEVVRSYKRFNDVPSILLLPQGQYMITATSKSAISKEFAGSTLFTVLNGNHSIVNVHCKHKIARKIIDKRYSHKVLPSLNTWGTTSTIWLNNL</sequence>
<evidence type="ECO:0000313" key="1">
    <source>
        <dbReference type="EMBL" id="OHX64728.1"/>
    </source>
</evidence>
<dbReference type="OrthoDB" id="1100123at2"/>
<dbReference type="InterPro" id="IPR027840">
    <property type="entry name" value="DUF4493"/>
</dbReference>
<accession>A0A1S1YUM5</accession>
<reference evidence="1 2" key="1">
    <citation type="journal article" date="2012" name="Int. J. Syst. Evol. Microbiol.">
        <title>Flammeovirga pacifica sp. nov., isolated from deep-sea sediment.</title>
        <authorList>
            <person name="Xu H."/>
            <person name="Fu Y."/>
            <person name="Yang N."/>
            <person name="Ding Z."/>
            <person name="Lai Q."/>
            <person name="Zeng R."/>
        </authorList>
    </citation>
    <scope>NUCLEOTIDE SEQUENCE [LARGE SCALE GENOMIC DNA]</scope>
    <source>
        <strain evidence="2">DSM 24597 / LMG 26175 / WPAGA1</strain>
    </source>
</reference>
<dbReference type="Proteomes" id="UP000179797">
    <property type="component" value="Unassembled WGS sequence"/>
</dbReference>
<evidence type="ECO:0000313" key="2">
    <source>
        <dbReference type="Proteomes" id="UP000179797"/>
    </source>
</evidence>
<organism evidence="1 2">
    <name type="scientific">Flammeovirga pacifica</name>
    <dbReference type="NCBI Taxonomy" id="915059"/>
    <lineage>
        <taxon>Bacteria</taxon>
        <taxon>Pseudomonadati</taxon>
        <taxon>Bacteroidota</taxon>
        <taxon>Cytophagia</taxon>
        <taxon>Cytophagales</taxon>
        <taxon>Flammeovirgaceae</taxon>
        <taxon>Flammeovirga</taxon>
    </lineage>
</organism>